<comment type="caution">
    <text evidence="1">The sequence shown here is derived from an EMBL/GenBank/DDBJ whole genome shotgun (WGS) entry which is preliminary data.</text>
</comment>
<evidence type="ECO:0000313" key="1">
    <source>
        <dbReference type="EMBL" id="TBW38202.1"/>
    </source>
</evidence>
<proteinExistence type="predicted"/>
<dbReference type="InterPro" id="IPR036388">
    <property type="entry name" value="WH-like_DNA-bd_sf"/>
</dbReference>
<dbReference type="Gene3D" id="3.30.1490.190">
    <property type="match status" value="1"/>
</dbReference>
<dbReference type="EMBL" id="SJFN01000012">
    <property type="protein sequence ID" value="TBW38202.1"/>
    <property type="molecule type" value="Genomic_DNA"/>
</dbReference>
<dbReference type="InterPro" id="IPR036390">
    <property type="entry name" value="WH_DNA-bd_sf"/>
</dbReference>
<dbReference type="Gene3D" id="1.10.10.10">
    <property type="entry name" value="Winged helix-like DNA-binding domain superfamily/Winged helix DNA-binding domain"/>
    <property type="match status" value="1"/>
</dbReference>
<name>A0A4Q9VQT1_9HYPH</name>
<dbReference type="Proteomes" id="UP000292781">
    <property type="component" value="Unassembled WGS sequence"/>
</dbReference>
<keyword evidence="2" id="KW-1185">Reference proteome</keyword>
<dbReference type="InterPro" id="IPR043135">
    <property type="entry name" value="Fur_C"/>
</dbReference>
<accession>A0A4Q9VQT1</accession>
<gene>
    <name evidence="1" type="ORF">EYW49_09635</name>
</gene>
<dbReference type="OrthoDB" id="9801127at2"/>
<reference evidence="1 2" key="1">
    <citation type="submission" date="2019-02" db="EMBL/GenBank/DDBJ databases">
        <title>Siculibacillus lacustris gen. nov., sp. nov., a new rosette-forming bacterium isolated from a freshwater crater lake (Lake St. Ana, Romania).</title>
        <authorList>
            <person name="Felfoldi T."/>
            <person name="Marton Z."/>
            <person name="Szabo A."/>
            <person name="Mentes A."/>
            <person name="Boka K."/>
            <person name="Marialigeti K."/>
            <person name="Mathe I."/>
            <person name="Koncz M."/>
            <person name="Schumann P."/>
            <person name="Toth E."/>
        </authorList>
    </citation>
    <scope>NUCLEOTIDE SEQUENCE [LARGE SCALE GENOMIC DNA]</scope>
    <source>
        <strain evidence="1 2">SA-279</strain>
    </source>
</reference>
<evidence type="ECO:0000313" key="2">
    <source>
        <dbReference type="Proteomes" id="UP000292781"/>
    </source>
</evidence>
<sequence>MARSRTDTDEVVLTLLKGAPTPMSAYQVLDRLRPEGIQSPPIVYRALERLEKAGQIHRLEGLNAYFACCGRDHHTVGTVFAVCTGCRRVEEWSCEGIDDLLGGAAAKAGFAPVGRIVEVRGLCAICRGAARPEDAHGLTAHGPGCECGHGSEG</sequence>
<protein>
    <submittedName>
        <fullName evidence="1">Transcriptional repressor</fullName>
    </submittedName>
</protein>
<dbReference type="AlphaFoldDB" id="A0A4Q9VQT1"/>
<dbReference type="SUPFAM" id="SSF46785">
    <property type="entry name" value="Winged helix' DNA-binding domain"/>
    <property type="match status" value="1"/>
</dbReference>
<dbReference type="RefSeq" id="WP_131308887.1">
    <property type="nucleotide sequence ID" value="NZ_SJFN01000012.1"/>
</dbReference>
<organism evidence="1 2">
    <name type="scientific">Siculibacillus lacustris</name>
    <dbReference type="NCBI Taxonomy" id="1549641"/>
    <lineage>
        <taxon>Bacteria</taxon>
        <taxon>Pseudomonadati</taxon>
        <taxon>Pseudomonadota</taxon>
        <taxon>Alphaproteobacteria</taxon>
        <taxon>Hyphomicrobiales</taxon>
        <taxon>Ancalomicrobiaceae</taxon>
        <taxon>Siculibacillus</taxon>
    </lineage>
</organism>